<protein>
    <recommendedName>
        <fullName evidence="1">non-specific serine/threonine protein kinase</fullName>
        <ecNumber evidence="1">2.7.11.1</ecNumber>
    </recommendedName>
</protein>
<dbReference type="RefSeq" id="WP_305027217.1">
    <property type="nucleotide sequence ID" value="NZ_JAUQTA010000001.1"/>
</dbReference>
<keyword evidence="12" id="KW-1185">Reference proteome</keyword>
<feature type="compositionally biased region" description="Low complexity" evidence="9">
    <location>
        <begin position="304"/>
        <end position="316"/>
    </location>
</feature>
<dbReference type="Gene3D" id="1.10.510.10">
    <property type="entry name" value="Transferase(Phosphotransferase) domain 1"/>
    <property type="match status" value="1"/>
</dbReference>
<evidence type="ECO:0000256" key="1">
    <source>
        <dbReference type="ARBA" id="ARBA00012513"/>
    </source>
</evidence>
<keyword evidence="4 7" id="KW-0547">Nucleotide-binding</keyword>
<feature type="compositionally biased region" description="Low complexity" evidence="9">
    <location>
        <begin position="350"/>
        <end position="433"/>
    </location>
</feature>
<name>A0ABT9AZF9_9ACTN</name>
<keyword evidence="2" id="KW-0723">Serine/threonine-protein kinase</keyword>
<dbReference type="EMBL" id="JAUQTA010000001">
    <property type="protein sequence ID" value="MDO7867835.1"/>
    <property type="molecule type" value="Genomic_DNA"/>
</dbReference>
<evidence type="ECO:0000256" key="7">
    <source>
        <dbReference type="PROSITE-ProRule" id="PRU10141"/>
    </source>
</evidence>
<comment type="caution">
    <text evidence="11">The sequence shown here is derived from an EMBL/GenBank/DDBJ whole genome shotgun (WGS) entry which is preliminary data.</text>
</comment>
<keyword evidence="5 11" id="KW-0418">Kinase</keyword>
<evidence type="ECO:0000259" key="10">
    <source>
        <dbReference type="PROSITE" id="PS50011"/>
    </source>
</evidence>
<dbReference type="Pfam" id="PF00069">
    <property type="entry name" value="Pkinase"/>
    <property type="match status" value="1"/>
</dbReference>
<feature type="compositionally biased region" description="Basic and acidic residues" evidence="9">
    <location>
        <begin position="434"/>
        <end position="444"/>
    </location>
</feature>
<evidence type="ECO:0000313" key="12">
    <source>
        <dbReference type="Proteomes" id="UP001233314"/>
    </source>
</evidence>
<dbReference type="PROSITE" id="PS00107">
    <property type="entry name" value="PROTEIN_KINASE_ATP"/>
    <property type="match status" value="1"/>
</dbReference>
<reference evidence="11 12" key="1">
    <citation type="submission" date="2023-07" db="EMBL/GenBank/DDBJ databases">
        <title>Nocardioides sp. nov WY-20 isolated from soil.</title>
        <authorList>
            <person name="Liu B."/>
            <person name="Wan Y."/>
        </authorList>
    </citation>
    <scope>NUCLEOTIDE SEQUENCE [LARGE SCALE GENOMIC DNA]</scope>
    <source>
        <strain evidence="11 12">WY-20</strain>
    </source>
</reference>
<feature type="domain" description="Protein kinase" evidence="10">
    <location>
        <begin position="13"/>
        <end position="272"/>
    </location>
</feature>
<evidence type="ECO:0000256" key="3">
    <source>
        <dbReference type="ARBA" id="ARBA00022679"/>
    </source>
</evidence>
<dbReference type="SUPFAM" id="SSF56112">
    <property type="entry name" value="Protein kinase-like (PK-like)"/>
    <property type="match status" value="1"/>
</dbReference>
<dbReference type="InterPro" id="IPR008271">
    <property type="entry name" value="Ser/Thr_kinase_AS"/>
</dbReference>
<dbReference type="InterPro" id="IPR000719">
    <property type="entry name" value="Prot_kinase_dom"/>
</dbReference>
<keyword evidence="6 7" id="KW-0067">ATP-binding</keyword>
<sequence>MSADERGPELPGLEFQHKLGSGGFSDVYLYERQRPRMQVAVKVLKADIMDAAQRAQFVAEADTMGELAEHPYIVPVLGAGTASDGRPYLEMRYYPGPDLAERVKAQPLSVPDALKMGIQLASAIETAHRAGIIHRDIKPQNVLISSYGVPGLTDFGIAGRPGDADEDENVGVSMPWSPPEVLTGASNGSQASDVYSLGATLWNLLVGRSPFSIPGDDNSQRALFTRIVHSKPPMTGRADVPSSLERLLAQAMAKKPEHRPRSAMDLARHLQRVEQELRLARTEIVVLEHTHDAVRGAGSEPFSQTPTQTLPETTPEGAERTTLRVPVAPSTPVQGPPSGGSAPTARRPVRATTGDAPTTARPTRAAPGTAPGTAPGAASRAASGAAPTTARPTRPTGAPPASVGAGAASGAAPTMARPARAAAPAAAPTAARPVRADERPRGDGSEGATGTGRWLAIGAAVALLAASVAIGAFLSRGGDADEPKPGTLTQGGGASGPADVNVDLDPAIPVVRVVKVAGDKVTFAWDREQKGDWFQYEVVSSNGAVARQWKRTDKTSATVTALPDGVTCIAVQARRGTSGSTDAGRKCAR</sequence>
<feature type="coiled-coil region" evidence="8">
    <location>
        <begin position="263"/>
        <end position="290"/>
    </location>
</feature>
<dbReference type="PANTHER" id="PTHR43289">
    <property type="entry name" value="MITOGEN-ACTIVATED PROTEIN KINASE KINASE KINASE 20-RELATED"/>
    <property type="match status" value="1"/>
</dbReference>
<dbReference type="EC" id="2.7.11.1" evidence="1"/>
<accession>A0ABT9AZF9</accession>
<dbReference type="Proteomes" id="UP001233314">
    <property type="component" value="Unassembled WGS sequence"/>
</dbReference>
<evidence type="ECO:0000256" key="6">
    <source>
        <dbReference type="ARBA" id="ARBA00022840"/>
    </source>
</evidence>
<dbReference type="PANTHER" id="PTHR43289:SF6">
    <property type="entry name" value="SERINE_THREONINE-PROTEIN KINASE NEKL-3"/>
    <property type="match status" value="1"/>
</dbReference>
<feature type="binding site" evidence="7">
    <location>
        <position position="42"/>
    </location>
    <ligand>
        <name>ATP</name>
        <dbReference type="ChEBI" id="CHEBI:30616"/>
    </ligand>
</feature>
<evidence type="ECO:0000256" key="5">
    <source>
        <dbReference type="ARBA" id="ARBA00022777"/>
    </source>
</evidence>
<evidence type="ECO:0000256" key="9">
    <source>
        <dbReference type="SAM" id="MobiDB-lite"/>
    </source>
</evidence>
<gene>
    <name evidence="11" type="ORF">Q5722_05570</name>
</gene>
<keyword evidence="8" id="KW-0175">Coiled coil</keyword>
<feature type="region of interest" description="Disordered" evidence="9">
    <location>
        <begin position="477"/>
        <end position="499"/>
    </location>
</feature>
<evidence type="ECO:0000256" key="8">
    <source>
        <dbReference type="SAM" id="Coils"/>
    </source>
</evidence>
<evidence type="ECO:0000256" key="2">
    <source>
        <dbReference type="ARBA" id="ARBA00022527"/>
    </source>
</evidence>
<dbReference type="InterPro" id="IPR017441">
    <property type="entry name" value="Protein_kinase_ATP_BS"/>
</dbReference>
<keyword evidence="3" id="KW-0808">Transferase</keyword>
<evidence type="ECO:0000313" key="11">
    <source>
        <dbReference type="EMBL" id="MDO7867835.1"/>
    </source>
</evidence>
<evidence type="ECO:0000256" key="4">
    <source>
        <dbReference type="ARBA" id="ARBA00022741"/>
    </source>
</evidence>
<dbReference type="SMART" id="SM00220">
    <property type="entry name" value="S_TKc"/>
    <property type="match status" value="1"/>
</dbReference>
<feature type="region of interest" description="Disordered" evidence="9">
    <location>
        <begin position="295"/>
        <end position="451"/>
    </location>
</feature>
<dbReference type="InterPro" id="IPR011009">
    <property type="entry name" value="Kinase-like_dom_sf"/>
</dbReference>
<dbReference type="CDD" id="cd14014">
    <property type="entry name" value="STKc_PknB_like"/>
    <property type="match status" value="1"/>
</dbReference>
<proteinExistence type="predicted"/>
<organism evidence="11 12">
    <name type="scientific">Nocardioides jiangxiensis</name>
    <dbReference type="NCBI Taxonomy" id="3064524"/>
    <lineage>
        <taxon>Bacteria</taxon>
        <taxon>Bacillati</taxon>
        <taxon>Actinomycetota</taxon>
        <taxon>Actinomycetes</taxon>
        <taxon>Propionibacteriales</taxon>
        <taxon>Nocardioidaceae</taxon>
        <taxon>Nocardioides</taxon>
    </lineage>
</organism>
<dbReference type="GO" id="GO:0016301">
    <property type="term" value="F:kinase activity"/>
    <property type="evidence" value="ECO:0007669"/>
    <property type="project" value="UniProtKB-KW"/>
</dbReference>
<dbReference type="PROSITE" id="PS00108">
    <property type="entry name" value="PROTEIN_KINASE_ST"/>
    <property type="match status" value="1"/>
</dbReference>
<dbReference type="PROSITE" id="PS50011">
    <property type="entry name" value="PROTEIN_KINASE_DOM"/>
    <property type="match status" value="1"/>
</dbReference>